<evidence type="ECO:0000313" key="3">
    <source>
        <dbReference type="Proteomes" id="UP000554235"/>
    </source>
</evidence>
<keyword evidence="1" id="KW-0812">Transmembrane</keyword>
<organism evidence="2 3">
    <name type="scientific">Fusarium albosuccineum</name>
    <dbReference type="NCBI Taxonomy" id="1237068"/>
    <lineage>
        <taxon>Eukaryota</taxon>
        <taxon>Fungi</taxon>
        <taxon>Dikarya</taxon>
        <taxon>Ascomycota</taxon>
        <taxon>Pezizomycotina</taxon>
        <taxon>Sordariomycetes</taxon>
        <taxon>Hypocreomycetidae</taxon>
        <taxon>Hypocreales</taxon>
        <taxon>Nectriaceae</taxon>
        <taxon>Fusarium</taxon>
        <taxon>Fusarium decemcellulare species complex</taxon>
    </lineage>
</organism>
<gene>
    <name evidence="2" type="ORF">FALBO_3547</name>
</gene>
<feature type="transmembrane region" description="Helical" evidence="1">
    <location>
        <begin position="12"/>
        <end position="31"/>
    </location>
</feature>
<name>A0A8H4LH56_9HYPO</name>
<evidence type="ECO:0008006" key="4">
    <source>
        <dbReference type="Google" id="ProtNLM"/>
    </source>
</evidence>
<keyword evidence="3" id="KW-1185">Reference proteome</keyword>
<keyword evidence="1" id="KW-0472">Membrane</keyword>
<reference evidence="2 3" key="1">
    <citation type="submission" date="2020-01" db="EMBL/GenBank/DDBJ databases">
        <title>Identification and distribution of gene clusters putatively required for synthesis of sphingolipid metabolism inhibitors in phylogenetically diverse species of the filamentous fungus Fusarium.</title>
        <authorList>
            <person name="Kim H.-S."/>
            <person name="Busman M."/>
            <person name="Brown D.W."/>
            <person name="Divon H."/>
            <person name="Uhlig S."/>
            <person name="Proctor R.H."/>
        </authorList>
    </citation>
    <scope>NUCLEOTIDE SEQUENCE [LARGE SCALE GENOMIC DNA]</scope>
    <source>
        <strain evidence="2 3">NRRL 20459</strain>
    </source>
</reference>
<protein>
    <recommendedName>
        <fullName evidence="4">MARVEL domain-containing protein</fullName>
    </recommendedName>
</protein>
<feature type="transmembrane region" description="Helical" evidence="1">
    <location>
        <begin position="79"/>
        <end position="97"/>
    </location>
</feature>
<dbReference type="EMBL" id="JAADYS010000462">
    <property type="protein sequence ID" value="KAF4469555.1"/>
    <property type="molecule type" value="Genomic_DNA"/>
</dbReference>
<accession>A0A8H4LH56</accession>
<evidence type="ECO:0000313" key="2">
    <source>
        <dbReference type="EMBL" id="KAF4469555.1"/>
    </source>
</evidence>
<dbReference type="OrthoDB" id="5352400at2759"/>
<comment type="caution">
    <text evidence="2">The sequence shown here is derived from an EMBL/GenBank/DDBJ whole genome shotgun (WGS) entry which is preliminary data.</text>
</comment>
<keyword evidence="1" id="KW-1133">Transmembrane helix</keyword>
<proteinExistence type="predicted"/>
<evidence type="ECO:0000256" key="1">
    <source>
        <dbReference type="SAM" id="Phobius"/>
    </source>
</evidence>
<sequence length="254" mass="28780">MARTTTKIPFALILVEMAISVTAVVLFGLAYPDRFRSRLWENGGEEGWNSNPNHRIYFYANHREPPEIPLLWTQRLTDSNLAIAILGLVIFVARASMAHLNYLPRYVNALYDVLLLCLWAVSLSGQASGDLSDPEHPSPRPWYLTRGCSAAWDRNRGYCRIAQATFAVSIMATILYGGRLIREALVLAYQRGRKHERQWSAQDVDVDVESIGDKYSDNDGDTVGRLAVKGPDYWQDQALSPVLAFFPCESERRW</sequence>
<dbReference type="AlphaFoldDB" id="A0A8H4LH56"/>
<dbReference type="Proteomes" id="UP000554235">
    <property type="component" value="Unassembled WGS sequence"/>
</dbReference>